<feature type="chain" id="PRO_5045528183" description="DUF2125 domain-containing protein" evidence="1">
    <location>
        <begin position="25"/>
        <end position="473"/>
    </location>
</feature>
<dbReference type="RefSeq" id="WP_309651174.1">
    <property type="nucleotide sequence ID" value="NZ_JARWAK010000001.1"/>
</dbReference>
<reference evidence="2 3" key="1">
    <citation type="submission" date="2023-04" db="EMBL/GenBank/DDBJ databases">
        <title>A long-awaited taxogenomic arrangement of the family Halomonadaceae.</title>
        <authorList>
            <person name="De La Haba R."/>
            <person name="Chuvochina M."/>
            <person name="Wittouck S."/>
            <person name="Arahal D.R."/>
            <person name="Sanchez-Porro C."/>
            <person name="Hugenholtz P."/>
            <person name="Ventosa A."/>
        </authorList>
    </citation>
    <scope>NUCLEOTIDE SEQUENCE [LARGE SCALE GENOMIC DNA]</scope>
    <source>
        <strain evidence="2 3">DSM 23530</strain>
    </source>
</reference>
<dbReference type="EMBL" id="JARWAK010000001">
    <property type="protein sequence ID" value="MDR5865585.1"/>
    <property type="molecule type" value="Genomic_DNA"/>
</dbReference>
<sequence length="473" mass="49761">MSMTPTRAALLATCLGLAAGAAQADAERLEADLRERFGGMPGEFSLGEVSDGLLGDRATAEDLHFVAADGERLSVARYVVEGDYETPDAVILEGLSLEDDDPQDLRLTAERVRVGDPEAALLWPEGRPLAMGFTAADLTVDGLVVEGRGEGTAVVSADGKKRLPGGPAGRGRVAVEHLTAGDLSPQAIGRLSMQGIEGRGEGPDEVGEGSFSLASLSLEGLDELDGPPDRTTLERLELQDLAIEADRLVADLARMTVDGDMRDGEGGVRLEALELDLARMIELAPAEERTPLRLASNVLTDGRGRLTLDAAFDGRWEALGRKALLTGDSRISAEDAFRWDLDVELPVRLPEGVDPAAYLAELDDLRGVTLLGGEIETTLAELGLFARMPAVMAASRGVGEAEFLEQARTQAKGMGTMLGPEIGAILDGLVDLMAGQAETLQVNLTLPAESGVAGLAADPLALPGKLSMRVETR</sequence>
<accession>A0ABU1FY24</accession>
<evidence type="ECO:0000256" key="1">
    <source>
        <dbReference type="SAM" id="SignalP"/>
    </source>
</evidence>
<keyword evidence="3" id="KW-1185">Reference proteome</keyword>
<protein>
    <recommendedName>
        <fullName evidence="4">DUF2125 domain-containing protein</fullName>
    </recommendedName>
</protein>
<dbReference type="Proteomes" id="UP001264519">
    <property type="component" value="Unassembled WGS sequence"/>
</dbReference>
<evidence type="ECO:0000313" key="3">
    <source>
        <dbReference type="Proteomes" id="UP001264519"/>
    </source>
</evidence>
<evidence type="ECO:0008006" key="4">
    <source>
        <dbReference type="Google" id="ProtNLM"/>
    </source>
</evidence>
<evidence type="ECO:0000313" key="2">
    <source>
        <dbReference type="EMBL" id="MDR5865585.1"/>
    </source>
</evidence>
<feature type="signal peptide" evidence="1">
    <location>
        <begin position="1"/>
        <end position="24"/>
    </location>
</feature>
<keyword evidence="1" id="KW-0732">Signal</keyword>
<gene>
    <name evidence="2" type="ORF">QC818_02105</name>
</gene>
<name>A0ABU1FY24_9GAMM</name>
<proteinExistence type="predicted"/>
<organism evidence="2 3">
    <name type="scientific">Halomonas koreensis</name>
    <dbReference type="NCBI Taxonomy" id="245385"/>
    <lineage>
        <taxon>Bacteria</taxon>
        <taxon>Pseudomonadati</taxon>
        <taxon>Pseudomonadota</taxon>
        <taxon>Gammaproteobacteria</taxon>
        <taxon>Oceanospirillales</taxon>
        <taxon>Halomonadaceae</taxon>
        <taxon>Halomonas</taxon>
    </lineage>
</organism>
<comment type="caution">
    <text evidence="2">The sequence shown here is derived from an EMBL/GenBank/DDBJ whole genome shotgun (WGS) entry which is preliminary data.</text>
</comment>